<dbReference type="InterPro" id="IPR010432">
    <property type="entry name" value="RDD"/>
</dbReference>
<dbReference type="PATRIC" id="fig|1300345.3.peg.1054"/>
<evidence type="ECO:0000256" key="4">
    <source>
        <dbReference type="ARBA" id="ARBA00022989"/>
    </source>
</evidence>
<feature type="transmembrane region" description="Helical" evidence="6">
    <location>
        <begin position="122"/>
        <end position="144"/>
    </location>
</feature>
<keyword evidence="3 6" id="KW-0812">Transmembrane</keyword>
<evidence type="ECO:0000259" key="7">
    <source>
        <dbReference type="Pfam" id="PF06271"/>
    </source>
</evidence>
<dbReference type="PANTHER" id="PTHR36115:SF4">
    <property type="entry name" value="MEMBRANE PROTEIN"/>
    <property type="match status" value="1"/>
</dbReference>
<feature type="transmembrane region" description="Helical" evidence="6">
    <location>
        <begin position="28"/>
        <end position="51"/>
    </location>
</feature>
<feature type="transmembrane region" description="Helical" evidence="6">
    <location>
        <begin position="63"/>
        <end position="85"/>
    </location>
</feature>
<dbReference type="GO" id="GO:0005886">
    <property type="term" value="C:plasma membrane"/>
    <property type="evidence" value="ECO:0007669"/>
    <property type="project" value="UniProtKB-SubCell"/>
</dbReference>
<gene>
    <name evidence="8" type="ORF">LF41_2489</name>
</gene>
<comment type="caution">
    <text evidence="8">The sequence shown here is derived from an EMBL/GenBank/DDBJ whole genome shotgun (WGS) entry which is preliminary data.</text>
</comment>
<evidence type="ECO:0000256" key="2">
    <source>
        <dbReference type="ARBA" id="ARBA00022475"/>
    </source>
</evidence>
<evidence type="ECO:0000313" key="9">
    <source>
        <dbReference type="Proteomes" id="UP000030518"/>
    </source>
</evidence>
<sequence length="163" mass="17383">MDNNPYQAPGAHVAEAADEQLAGRGERLLAAIIDGIIMVAIVLPVMFATGYFTRIQNGDTPAISVTIGYAIAGFLIFLIVQGYPLAKSAQTWGKKVLGIRIALLDGTQPTFGTIVLKRYLPVQVVGSVPLIGPLLSIVDVLLIFRSDRRCAHDLIAGTQVLKG</sequence>
<dbReference type="InterPro" id="IPR051791">
    <property type="entry name" value="Pra-immunoreactive"/>
</dbReference>
<proteinExistence type="predicted"/>
<reference evidence="8 9" key="1">
    <citation type="submission" date="2014-09" db="EMBL/GenBank/DDBJ databases">
        <title>Genome sequences of Lysobacter dokdonensis DS-58.</title>
        <authorList>
            <person name="Kim J.F."/>
            <person name="Kwak M.-J."/>
        </authorList>
    </citation>
    <scope>NUCLEOTIDE SEQUENCE [LARGE SCALE GENOMIC DNA]</scope>
    <source>
        <strain evidence="8 9">DS-58</strain>
    </source>
</reference>
<dbReference type="eggNOG" id="COG1714">
    <property type="taxonomic scope" value="Bacteria"/>
</dbReference>
<name>A0A0A2WNW3_9GAMM</name>
<keyword evidence="9" id="KW-1185">Reference proteome</keyword>
<organism evidence="8 9">
    <name type="scientific">Lysobacter dokdonensis DS-58</name>
    <dbReference type="NCBI Taxonomy" id="1300345"/>
    <lineage>
        <taxon>Bacteria</taxon>
        <taxon>Pseudomonadati</taxon>
        <taxon>Pseudomonadota</taxon>
        <taxon>Gammaproteobacteria</taxon>
        <taxon>Lysobacterales</taxon>
        <taxon>Lysobacteraceae</taxon>
        <taxon>Noviluteimonas</taxon>
    </lineage>
</organism>
<dbReference type="PANTHER" id="PTHR36115">
    <property type="entry name" value="PROLINE-RICH ANTIGEN HOMOLOG-RELATED"/>
    <property type="match status" value="1"/>
</dbReference>
<evidence type="ECO:0000256" key="6">
    <source>
        <dbReference type="SAM" id="Phobius"/>
    </source>
</evidence>
<accession>A0A0A2WNW3</accession>
<protein>
    <submittedName>
        <fullName evidence="8">RDD family domain-containing protein</fullName>
    </submittedName>
</protein>
<evidence type="ECO:0000256" key="3">
    <source>
        <dbReference type="ARBA" id="ARBA00022692"/>
    </source>
</evidence>
<dbReference type="AlphaFoldDB" id="A0A0A2WNW3"/>
<dbReference type="Pfam" id="PF06271">
    <property type="entry name" value="RDD"/>
    <property type="match status" value="1"/>
</dbReference>
<comment type="subcellular location">
    <subcellularLocation>
        <location evidence="1">Cell membrane</location>
        <topology evidence="1">Multi-pass membrane protein</topology>
    </subcellularLocation>
</comment>
<feature type="domain" description="RDD" evidence="7">
    <location>
        <begin position="22"/>
        <end position="157"/>
    </location>
</feature>
<keyword evidence="4 6" id="KW-1133">Transmembrane helix</keyword>
<dbReference type="RefSeq" id="WP_036166974.1">
    <property type="nucleotide sequence ID" value="NZ_JRKJ01000005.1"/>
</dbReference>
<evidence type="ECO:0000256" key="5">
    <source>
        <dbReference type="ARBA" id="ARBA00023136"/>
    </source>
</evidence>
<dbReference type="EMBL" id="JRKJ01000005">
    <property type="protein sequence ID" value="KGQ19980.1"/>
    <property type="molecule type" value="Genomic_DNA"/>
</dbReference>
<keyword evidence="5 6" id="KW-0472">Membrane</keyword>
<evidence type="ECO:0000313" key="8">
    <source>
        <dbReference type="EMBL" id="KGQ19980.1"/>
    </source>
</evidence>
<dbReference type="OrthoDB" id="8612316at2"/>
<dbReference type="STRING" id="1300345.LF41_2489"/>
<keyword evidence="2" id="KW-1003">Cell membrane</keyword>
<evidence type="ECO:0000256" key="1">
    <source>
        <dbReference type="ARBA" id="ARBA00004651"/>
    </source>
</evidence>
<dbReference type="Proteomes" id="UP000030518">
    <property type="component" value="Unassembled WGS sequence"/>
</dbReference>